<gene>
    <name evidence="2" type="ORF">WM40_08360</name>
</gene>
<keyword evidence="3" id="KW-1185">Reference proteome</keyword>
<dbReference type="EMBL" id="LAQU01000006">
    <property type="protein sequence ID" value="KKB64133.1"/>
    <property type="molecule type" value="Genomic_DNA"/>
</dbReference>
<reference evidence="2 3" key="1">
    <citation type="submission" date="2015-03" db="EMBL/GenBank/DDBJ databases">
        <title>Draft Genome Sequence of Burkholderia andropogonis type strain ICMP2807, isolated from Sorghum bicolor.</title>
        <authorList>
            <person name="Lopes-Santos L."/>
            <person name="Castro D.B."/>
            <person name="Ottoboni L.M."/>
            <person name="Park D."/>
            <person name="Weirc B.S."/>
            <person name="Destefano S.A."/>
        </authorList>
    </citation>
    <scope>NUCLEOTIDE SEQUENCE [LARGE SCALE GENOMIC DNA]</scope>
    <source>
        <strain evidence="2 3">ICMP2807</strain>
    </source>
</reference>
<feature type="transmembrane region" description="Helical" evidence="1">
    <location>
        <begin position="106"/>
        <end position="124"/>
    </location>
</feature>
<keyword evidence="1" id="KW-0812">Transmembrane</keyword>
<protein>
    <submittedName>
        <fullName evidence="2">Uncharacterized protein</fullName>
    </submittedName>
</protein>
<evidence type="ECO:0000313" key="2">
    <source>
        <dbReference type="EMBL" id="KKB64133.1"/>
    </source>
</evidence>
<keyword evidence="1" id="KW-0472">Membrane</keyword>
<proteinExistence type="predicted"/>
<sequence length="226" mass="24864">MVALRAIGLLFAARWLQAMSETGFADVLHDIGSSPVALLHLLYIFLLIALPGARPGPAHPYQPLPAWLRQILRALSLSCLALALASIIVFTLKTGLAALVEAVKTSNGWLVMAPVLYILASWLCRRRALWRTRATANRFAIGSIGIALDPDARTVIVWDQNRQIGQYLASELGLHQKRAGLFTRIELIWSSLAAAGHNRKRVFRIRTCSARDRASALALDTALKRL</sequence>
<dbReference type="Proteomes" id="UP000033618">
    <property type="component" value="Unassembled WGS sequence"/>
</dbReference>
<evidence type="ECO:0000313" key="3">
    <source>
        <dbReference type="Proteomes" id="UP000033618"/>
    </source>
</evidence>
<organism evidence="2 3">
    <name type="scientific">Robbsia andropogonis</name>
    <dbReference type="NCBI Taxonomy" id="28092"/>
    <lineage>
        <taxon>Bacteria</taxon>
        <taxon>Pseudomonadati</taxon>
        <taxon>Pseudomonadota</taxon>
        <taxon>Betaproteobacteria</taxon>
        <taxon>Burkholderiales</taxon>
        <taxon>Burkholderiaceae</taxon>
        <taxon>Robbsia</taxon>
    </lineage>
</organism>
<name>A0A0F5K224_9BURK</name>
<comment type="caution">
    <text evidence="2">The sequence shown here is derived from an EMBL/GenBank/DDBJ whole genome shotgun (WGS) entry which is preliminary data.</text>
</comment>
<dbReference type="PATRIC" id="fig|28092.6.peg.1979"/>
<feature type="transmembrane region" description="Helical" evidence="1">
    <location>
        <begin position="74"/>
        <end position="100"/>
    </location>
</feature>
<keyword evidence="1" id="KW-1133">Transmembrane helix</keyword>
<feature type="transmembrane region" description="Helical" evidence="1">
    <location>
        <begin position="35"/>
        <end position="53"/>
    </location>
</feature>
<accession>A0A0F5K224</accession>
<dbReference type="AlphaFoldDB" id="A0A0F5K224"/>
<evidence type="ECO:0000256" key="1">
    <source>
        <dbReference type="SAM" id="Phobius"/>
    </source>
</evidence>